<dbReference type="PATRIC" id="fig|1388761.3.peg.1736"/>
<sequence>MQEKTLNPFEIAKSQLKMACDRLSVDPVVCEILSRPYKVVEVKTVEISSKK</sequence>
<organism evidence="1 2">
    <name type="scientific">Caldanaerobacter subterraneus subsp. yonseiensis KB-1</name>
    <dbReference type="NCBI Taxonomy" id="1388761"/>
    <lineage>
        <taxon>Bacteria</taxon>
        <taxon>Bacillati</taxon>
        <taxon>Bacillota</taxon>
        <taxon>Clostridia</taxon>
        <taxon>Thermoanaerobacterales</taxon>
        <taxon>Thermoanaerobacteraceae</taxon>
        <taxon>Caldanaerobacter</taxon>
    </lineage>
</organism>
<dbReference type="RefSeq" id="WP_022588130.1">
    <property type="nucleotide sequence ID" value="NZ_AXDC01000024.1"/>
</dbReference>
<reference evidence="1 2" key="1">
    <citation type="journal article" date="2013" name="Genome Announc.">
        <title>Draft Genome Sequence of an Anaerobic and Extremophilic Bacterium, Caldanaerobacter yonseiensis, Isolated from a Geothermal Hot Stream.</title>
        <authorList>
            <person name="Lee S.J."/>
            <person name="Lee Y.J."/>
            <person name="Park G.S."/>
            <person name="Kim B.C."/>
            <person name="Lee S.J."/>
            <person name="Shin J.H."/>
            <person name="Lee D.W."/>
        </authorList>
    </citation>
    <scope>NUCLEOTIDE SEQUENCE [LARGE SCALE GENOMIC DNA]</scope>
    <source>
        <strain evidence="1 2">KB-1</strain>
    </source>
</reference>
<dbReference type="Gene3D" id="1.10.8.1210">
    <property type="match status" value="1"/>
</dbReference>
<accession>U5CUL5</accession>
<evidence type="ECO:0000313" key="1">
    <source>
        <dbReference type="EMBL" id="ERM91782.1"/>
    </source>
</evidence>
<dbReference type="EMBL" id="AXDC01000024">
    <property type="protein sequence ID" value="ERM91782.1"/>
    <property type="molecule type" value="Genomic_DNA"/>
</dbReference>
<dbReference type="Proteomes" id="UP000016856">
    <property type="component" value="Unassembled WGS sequence"/>
</dbReference>
<proteinExistence type="predicted"/>
<evidence type="ECO:0000313" key="2">
    <source>
        <dbReference type="Proteomes" id="UP000016856"/>
    </source>
</evidence>
<name>U5CUL5_CALSX</name>
<gene>
    <name evidence="1" type="ORF">O163_08630</name>
</gene>
<protein>
    <submittedName>
        <fullName evidence="1">Uncharacterized protein</fullName>
    </submittedName>
</protein>
<comment type="caution">
    <text evidence="1">The sequence shown here is derived from an EMBL/GenBank/DDBJ whole genome shotgun (WGS) entry which is preliminary data.</text>
</comment>
<dbReference type="AlphaFoldDB" id="U5CUL5"/>